<sequence length="43" mass="5365">MILSPIYQQTGEKPEFLEQMRIPKQILHYVLYKVWERAVYRLR</sequence>
<name>A0A6G7GK80_KUEST</name>
<protein>
    <submittedName>
        <fullName evidence="1">Uncharacterized protein</fullName>
    </submittedName>
</protein>
<proteinExistence type="predicted"/>
<dbReference type="AlphaFoldDB" id="A0A6G7GK80"/>
<organism evidence="1 2">
    <name type="scientific">Kuenenia stuttgartiensis</name>
    <dbReference type="NCBI Taxonomy" id="174633"/>
    <lineage>
        <taxon>Bacteria</taxon>
        <taxon>Pseudomonadati</taxon>
        <taxon>Planctomycetota</taxon>
        <taxon>Candidatus Brocadiia</taxon>
        <taxon>Candidatus Brocadiales</taxon>
        <taxon>Candidatus Brocadiaceae</taxon>
        <taxon>Candidatus Kuenenia</taxon>
    </lineage>
</organism>
<reference evidence="1 2" key="1">
    <citation type="submission" date="2020-02" db="EMBL/GenBank/DDBJ databases">
        <title>Newly sequenced genome of strain CSTR1 showed variability in Candidatus Kuenenia stuttgartiensis genomes.</title>
        <authorList>
            <person name="Ding C."/>
            <person name="Adrian L."/>
        </authorList>
    </citation>
    <scope>NUCLEOTIDE SEQUENCE [LARGE SCALE GENOMIC DNA]</scope>
    <source>
        <strain evidence="1 2">CSTR1</strain>
    </source>
</reference>
<evidence type="ECO:0000313" key="2">
    <source>
        <dbReference type="Proteomes" id="UP000501926"/>
    </source>
</evidence>
<dbReference type="EMBL" id="CP049055">
    <property type="protein sequence ID" value="QII09831.1"/>
    <property type="molecule type" value="Genomic_DNA"/>
</dbReference>
<evidence type="ECO:0000313" key="1">
    <source>
        <dbReference type="EMBL" id="QII09831.1"/>
    </source>
</evidence>
<accession>A0A6G7GK80</accession>
<dbReference type="Proteomes" id="UP000501926">
    <property type="component" value="Chromosome"/>
</dbReference>
<gene>
    <name evidence="1" type="ORF">KsCSTR_04520</name>
</gene>